<dbReference type="AlphaFoldDB" id="A0A2T3Z143"/>
<accession>A0A2T3Z143</accession>
<dbReference type="Proteomes" id="UP000240493">
    <property type="component" value="Unassembled WGS sequence"/>
</dbReference>
<keyword evidence="2" id="KW-1185">Reference proteome</keyword>
<dbReference type="EMBL" id="KZ679265">
    <property type="protein sequence ID" value="PTB38517.1"/>
    <property type="molecule type" value="Genomic_DNA"/>
</dbReference>
<gene>
    <name evidence="1" type="ORF">M441DRAFT_48922</name>
</gene>
<evidence type="ECO:0000313" key="2">
    <source>
        <dbReference type="Proteomes" id="UP000240493"/>
    </source>
</evidence>
<name>A0A2T3Z143_TRIA4</name>
<sequence length="197" mass="21873">MGALGASQRLWRACTAWYIPNRYCEALSALEAGVRACTVQHGHALARTRQTTYYNSPPVLELSCARWTAQLAGLAAHAPLPGFDQWGWARRSGPVSAPSLAAVWRLQRREHPDSQGLCSSSSTEYGAQAPHANPNRRCLGAVMPFDLIAAALLNRAWRLKWEQRRACSLIRLQSSCPSCPYRLGENSLPNRDKEQFI</sequence>
<evidence type="ECO:0000313" key="1">
    <source>
        <dbReference type="EMBL" id="PTB38517.1"/>
    </source>
</evidence>
<organism evidence="1 2">
    <name type="scientific">Trichoderma asperellum (strain ATCC 204424 / CBS 433.97 / NBRC 101777)</name>
    <dbReference type="NCBI Taxonomy" id="1042311"/>
    <lineage>
        <taxon>Eukaryota</taxon>
        <taxon>Fungi</taxon>
        <taxon>Dikarya</taxon>
        <taxon>Ascomycota</taxon>
        <taxon>Pezizomycotina</taxon>
        <taxon>Sordariomycetes</taxon>
        <taxon>Hypocreomycetidae</taxon>
        <taxon>Hypocreales</taxon>
        <taxon>Hypocreaceae</taxon>
        <taxon>Trichoderma</taxon>
    </lineage>
</organism>
<protein>
    <submittedName>
        <fullName evidence="1">Uncharacterized protein</fullName>
    </submittedName>
</protein>
<reference evidence="1 2" key="1">
    <citation type="submission" date="2016-07" db="EMBL/GenBank/DDBJ databases">
        <title>Multiple horizontal gene transfer events from other fungi enriched the ability of initially mycotrophic Trichoderma (Ascomycota) to feed on dead plant biomass.</title>
        <authorList>
            <consortium name="DOE Joint Genome Institute"/>
            <person name="Aerts A."/>
            <person name="Atanasova L."/>
            <person name="Chenthamara K."/>
            <person name="Zhang J."/>
            <person name="Grujic M."/>
            <person name="Henrissat B."/>
            <person name="Kuo A."/>
            <person name="Salamov A."/>
            <person name="Lipzen A."/>
            <person name="Labutti K."/>
            <person name="Barry K."/>
            <person name="Miao Y."/>
            <person name="Rahimi M.J."/>
            <person name="Shen Q."/>
            <person name="Grigoriev I.V."/>
            <person name="Kubicek C.P."/>
            <person name="Druzhinina I.S."/>
        </authorList>
    </citation>
    <scope>NUCLEOTIDE SEQUENCE [LARGE SCALE GENOMIC DNA]</scope>
    <source>
        <strain evidence="1 2">CBS 433.97</strain>
    </source>
</reference>
<proteinExistence type="predicted"/>